<accession>A0A8D5ZJU7</accession>
<dbReference type="GO" id="GO:0005737">
    <property type="term" value="C:cytoplasm"/>
    <property type="evidence" value="ECO:0007669"/>
    <property type="project" value="TreeGrafter"/>
</dbReference>
<dbReference type="InterPro" id="IPR036291">
    <property type="entry name" value="NAD(P)-bd_dom_sf"/>
</dbReference>
<protein>
    <submittedName>
        <fullName evidence="2">Ornithine cyclodeaminase</fullName>
    </submittedName>
</protein>
<reference evidence="2" key="1">
    <citation type="journal article" date="2013" name="Int. J. Syst. Evol. Microbiol.">
        <title>Polycladomyces abyssicola gen. nov., sp. nov., a thermophilic filamentous bacterium isolated from hemipelagic sediment.</title>
        <authorList>
            <person name="Tsubouchi T."/>
            <person name="Shimane Y."/>
            <person name="Mori K."/>
            <person name="Usui K."/>
            <person name="Hiraki T."/>
            <person name="Tame A."/>
            <person name="Uematsu K."/>
            <person name="Maruyama T."/>
            <person name="Hatada Y."/>
        </authorList>
    </citation>
    <scope>NUCLEOTIDE SEQUENCE</scope>
    <source>
        <strain evidence="2">JIR-001</strain>
    </source>
</reference>
<dbReference type="Gene3D" id="3.30.1780.10">
    <property type="entry name" value="ornithine cyclodeaminase, domain 1"/>
    <property type="match status" value="1"/>
</dbReference>
<dbReference type="Proteomes" id="UP000677436">
    <property type="component" value="Chromosome"/>
</dbReference>
<dbReference type="AlphaFoldDB" id="A0A8D5ZJU7"/>
<dbReference type="PIRSF" id="PIRSF001439">
    <property type="entry name" value="CryM"/>
    <property type="match status" value="1"/>
</dbReference>
<dbReference type="KEGG" id="pabs:JIR001_06320"/>
<evidence type="ECO:0000256" key="1">
    <source>
        <dbReference type="ARBA" id="ARBA00008903"/>
    </source>
</evidence>
<name>A0A8D5ZJU7_9BACL</name>
<reference evidence="2" key="2">
    <citation type="journal article" date="2021" name="Microbiol. Resour. Announc.">
        <title>Complete Genome Sequence of Polycladomyces abyssicola JIR-001T, Isolated from Hemipelagic Sediment in Deep Seawater.</title>
        <authorList>
            <person name="Tsubouchi T."/>
            <person name="Kaneko Y."/>
        </authorList>
    </citation>
    <scope>NUCLEOTIDE SEQUENCE</scope>
    <source>
        <strain evidence="2">JIR-001</strain>
    </source>
</reference>
<dbReference type="GO" id="GO:0016491">
    <property type="term" value="F:oxidoreductase activity"/>
    <property type="evidence" value="ECO:0007669"/>
    <property type="project" value="UniProtKB-ARBA"/>
</dbReference>
<dbReference type="FunFam" id="3.40.50.720:FF:000311">
    <property type="entry name" value="Ornithine cyclodeaminase"/>
    <property type="match status" value="1"/>
</dbReference>
<dbReference type="InterPro" id="IPR023401">
    <property type="entry name" value="ODC_N"/>
</dbReference>
<gene>
    <name evidence="2" type="ORF">JIR001_06320</name>
</gene>
<dbReference type="Gene3D" id="3.40.50.720">
    <property type="entry name" value="NAD(P)-binding Rossmann-like Domain"/>
    <property type="match status" value="1"/>
</dbReference>
<dbReference type="PANTHER" id="PTHR13812">
    <property type="entry name" value="KETIMINE REDUCTASE MU-CRYSTALLIN"/>
    <property type="match status" value="1"/>
</dbReference>
<keyword evidence="3" id="KW-1185">Reference proteome</keyword>
<evidence type="ECO:0000313" key="3">
    <source>
        <dbReference type="Proteomes" id="UP000677436"/>
    </source>
</evidence>
<comment type="similarity">
    <text evidence="1">Belongs to the ornithine cyclodeaminase/mu-crystallin family.</text>
</comment>
<evidence type="ECO:0000313" key="2">
    <source>
        <dbReference type="EMBL" id="BCU80849.1"/>
    </source>
</evidence>
<proteinExistence type="inferred from homology"/>
<dbReference type="SUPFAM" id="SSF51735">
    <property type="entry name" value="NAD(P)-binding Rossmann-fold domains"/>
    <property type="match status" value="1"/>
</dbReference>
<dbReference type="Pfam" id="PF02423">
    <property type="entry name" value="OCD_Mu_crystall"/>
    <property type="match status" value="1"/>
</dbReference>
<dbReference type="EMBL" id="AP024601">
    <property type="protein sequence ID" value="BCU80849.1"/>
    <property type="molecule type" value="Genomic_DNA"/>
</dbReference>
<dbReference type="PANTHER" id="PTHR13812:SF19">
    <property type="entry name" value="KETIMINE REDUCTASE MU-CRYSTALLIN"/>
    <property type="match status" value="1"/>
</dbReference>
<sequence length="352" mass="38922">MLILSADEIRRIYTMKDCLEDVEQAFRFYEEGKTVTPMRTSIDHPLMGANTLYMPAYIEPIHYTAVKVVSIFPQNAEKGKNVLQGILLLTEASSGEHVAVMDASYLTVLRTGAVSGVATKYLARKDSEICTVIGCGAQAVGQIQAMMEVRSLSAILLYNRTPSKAEELQKTIRKMYPNWKGTIEIAPDANSAVHAADIVICSTRSSTPVFDGSYLKKGTHINGIGSYQPHMQEVDLTTLKRSDKIVADTKEGVLHEAGDFLIPVREGTWSFDRLYGELGEIVTGKKKGREHPNEITFCKSVGSAFLDTMVASRIYQKAKQLGIGTEVNFRPLIRNEKVNNQMNEAHSNRGAL</sequence>
<dbReference type="InterPro" id="IPR003462">
    <property type="entry name" value="ODC_Mu_crystall"/>
</dbReference>
<organism evidence="2 3">
    <name type="scientific">Polycladomyces abyssicola</name>
    <dbReference type="NCBI Taxonomy" id="1125966"/>
    <lineage>
        <taxon>Bacteria</taxon>
        <taxon>Bacillati</taxon>
        <taxon>Bacillota</taxon>
        <taxon>Bacilli</taxon>
        <taxon>Bacillales</taxon>
        <taxon>Thermoactinomycetaceae</taxon>
        <taxon>Polycladomyces</taxon>
    </lineage>
</organism>
<dbReference type="GO" id="GO:0019752">
    <property type="term" value="P:carboxylic acid metabolic process"/>
    <property type="evidence" value="ECO:0007669"/>
    <property type="project" value="UniProtKB-ARBA"/>
</dbReference>
<dbReference type="RefSeq" id="WP_212774159.1">
    <property type="nucleotide sequence ID" value="NZ_AP024601.1"/>
</dbReference>